<feature type="compositionally biased region" description="Basic residues" evidence="1">
    <location>
        <begin position="291"/>
        <end position="302"/>
    </location>
</feature>
<accession>A0A2U2HNI9</accession>
<dbReference type="PANTHER" id="PTHR24361">
    <property type="entry name" value="MITOGEN-ACTIVATED KINASE KINASE KINASE"/>
    <property type="match status" value="1"/>
</dbReference>
<evidence type="ECO:0000256" key="1">
    <source>
        <dbReference type="SAM" id="MobiDB-lite"/>
    </source>
</evidence>
<dbReference type="AlphaFoldDB" id="A0A2U2HNI9"/>
<evidence type="ECO:0000259" key="2">
    <source>
        <dbReference type="PROSITE" id="PS50011"/>
    </source>
</evidence>
<feature type="compositionally biased region" description="Low complexity" evidence="1">
    <location>
        <begin position="178"/>
        <end position="190"/>
    </location>
</feature>
<keyword evidence="3" id="KW-0723">Serine/threonine-protein kinase</keyword>
<dbReference type="InterPro" id="IPR000719">
    <property type="entry name" value="Prot_kinase_dom"/>
</dbReference>
<feature type="region of interest" description="Disordered" evidence="1">
    <location>
        <begin position="134"/>
        <end position="223"/>
    </location>
</feature>
<feature type="region of interest" description="Disordered" evidence="1">
    <location>
        <begin position="251"/>
        <end position="356"/>
    </location>
</feature>
<feature type="domain" description="Protein kinase" evidence="2">
    <location>
        <begin position="1"/>
        <end position="215"/>
    </location>
</feature>
<evidence type="ECO:0000313" key="4">
    <source>
        <dbReference type="Proteomes" id="UP000241421"/>
    </source>
</evidence>
<evidence type="ECO:0000313" key="3">
    <source>
        <dbReference type="EMBL" id="PWF49078.1"/>
    </source>
</evidence>
<dbReference type="InterPro" id="IPR053235">
    <property type="entry name" value="Ser_Thr_kinase"/>
</dbReference>
<feature type="compositionally biased region" description="Low complexity" evidence="1">
    <location>
        <begin position="320"/>
        <end position="349"/>
    </location>
</feature>
<dbReference type="Pfam" id="PF00069">
    <property type="entry name" value="Pkinase"/>
    <property type="match status" value="1"/>
</dbReference>
<reference evidence="3 4" key="1">
    <citation type="submission" date="2018-04" db="EMBL/GenBank/DDBJ databases">
        <title>Massilia violaceinigra sp. nov., a novel purple-pigmented bacterium isolated from Tianshan glacier, Xinjiang, China.</title>
        <authorList>
            <person name="Wang H."/>
        </authorList>
    </citation>
    <scope>NUCLEOTIDE SEQUENCE [LARGE SCALE GENOMIC DNA]</scope>
    <source>
        <strain evidence="3 4">B448-2</strain>
    </source>
</reference>
<dbReference type="InterPro" id="IPR011009">
    <property type="entry name" value="Kinase-like_dom_sf"/>
</dbReference>
<dbReference type="EMBL" id="PXWF02000116">
    <property type="protein sequence ID" value="PWF49078.1"/>
    <property type="molecule type" value="Genomic_DNA"/>
</dbReference>
<sequence>MPIDAYCAQNKLGLPERIALFARVCHAVHYAHQHLVIHRDLKPANILVSKDGALKLLDFGIAKLQDREQAEGDGGAASWLLTPMYASPEQLAGRALSIGTDIYSLGVILYALLTGRLPYADNTGSALEMLRRQQALAPTRPSDAVTATGGGRAAPGRPRAGRPRWPRTRRSRPGGGWRASCAATSTTSCSRRSRARPRTATPRPTRSTATSSATSTTSRCTRSRRRGATGCARSCSAIRWACRRRRWRPCSPRPGSPCGRRARPTPRAPWPRNASTRPTSWRAPCCSRSTTRSRRGRRRRARNWSPRPCCTSSNWPPTPGSSQSSSATSPAPTSASATWAATRSAPTSAARRRRRSITARRSRCACRCRGAPAARSRTCPACARCTSASATWPGRRAM</sequence>
<keyword evidence="3" id="KW-0808">Transferase</keyword>
<dbReference type="SUPFAM" id="SSF56112">
    <property type="entry name" value="Protein kinase-like (PK-like)"/>
    <property type="match status" value="1"/>
</dbReference>
<comment type="caution">
    <text evidence="3">The sequence shown here is derived from an EMBL/GenBank/DDBJ whole genome shotgun (WGS) entry which is preliminary data.</text>
</comment>
<feature type="compositionally biased region" description="Basic residues" evidence="1">
    <location>
        <begin position="159"/>
        <end position="172"/>
    </location>
</feature>
<dbReference type="OrthoDB" id="9801841at2"/>
<dbReference type="CDD" id="cd14014">
    <property type="entry name" value="STKc_PknB_like"/>
    <property type="match status" value="1"/>
</dbReference>
<dbReference type="GO" id="GO:0005737">
    <property type="term" value="C:cytoplasm"/>
    <property type="evidence" value="ECO:0007669"/>
    <property type="project" value="TreeGrafter"/>
</dbReference>
<dbReference type="GO" id="GO:0004674">
    <property type="term" value="F:protein serine/threonine kinase activity"/>
    <property type="evidence" value="ECO:0007669"/>
    <property type="project" value="UniProtKB-KW"/>
</dbReference>
<dbReference type="PROSITE" id="PS50011">
    <property type="entry name" value="PROTEIN_KINASE_DOM"/>
    <property type="match status" value="1"/>
</dbReference>
<protein>
    <submittedName>
        <fullName evidence="3">Serine/threonine protein kinase</fullName>
    </submittedName>
</protein>
<dbReference type="PROSITE" id="PS00108">
    <property type="entry name" value="PROTEIN_KINASE_ST"/>
    <property type="match status" value="1"/>
</dbReference>
<name>A0A2U2HNI9_9BURK</name>
<dbReference type="Gene3D" id="1.10.510.10">
    <property type="entry name" value="Transferase(Phosphotransferase) domain 1"/>
    <property type="match status" value="1"/>
</dbReference>
<dbReference type="Proteomes" id="UP000241421">
    <property type="component" value="Unassembled WGS sequence"/>
</dbReference>
<dbReference type="InterPro" id="IPR008271">
    <property type="entry name" value="Ser/Thr_kinase_AS"/>
</dbReference>
<proteinExistence type="predicted"/>
<dbReference type="GO" id="GO:0005524">
    <property type="term" value="F:ATP binding"/>
    <property type="evidence" value="ECO:0007669"/>
    <property type="project" value="InterPro"/>
</dbReference>
<dbReference type="SMART" id="SM00220">
    <property type="entry name" value="S_TKc"/>
    <property type="match status" value="1"/>
</dbReference>
<organism evidence="3 4">
    <name type="scientific">Massilia glaciei</name>
    <dbReference type="NCBI Taxonomy" id="1524097"/>
    <lineage>
        <taxon>Bacteria</taxon>
        <taxon>Pseudomonadati</taxon>
        <taxon>Pseudomonadota</taxon>
        <taxon>Betaproteobacteria</taxon>
        <taxon>Burkholderiales</taxon>
        <taxon>Oxalobacteraceae</taxon>
        <taxon>Telluria group</taxon>
        <taxon>Massilia</taxon>
    </lineage>
</organism>
<keyword evidence="3" id="KW-0418">Kinase</keyword>
<gene>
    <name evidence="3" type="ORF">C7C56_008500</name>
</gene>
<keyword evidence="4" id="KW-1185">Reference proteome</keyword>
<feature type="compositionally biased region" description="Low complexity" evidence="1">
    <location>
        <begin position="198"/>
        <end position="220"/>
    </location>
</feature>